<organism evidence="2">
    <name type="scientific">marine sediment metagenome</name>
    <dbReference type="NCBI Taxonomy" id="412755"/>
    <lineage>
        <taxon>unclassified sequences</taxon>
        <taxon>metagenomes</taxon>
        <taxon>ecological metagenomes</taxon>
    </lineage>
</organism>
<proteinExistence type="predicted"/>
<comment type="caution">
    <text evidence="2">The sequence shown here is derived from an EMBL/GenBank/DDBJ whole genome shotgun (WGS) entry which is preliminary data.</text>
</comment>
<dbReference type="AlphaFoldDB" id="X0T4C8"/>
<feature type="non-terminal residue" evidence="2">
    <location>
        <position position="61"/>
    </location>
</feature>
<accession>X0T4C8</accession>
<keyword evidence="1" id="KW-1133">Transmembrane helix</keyword>
<evidence type="ECO:0000313" key="2">
    <source>
        <dbReference type="EMBL" id="GAF82211.1"/>
    </source>
</evidence>
<dbReference type="EMBL" id="BARS01006026">
    <property type="protein sequence ID" value="GAF82211.1"/>
    <property type="molecule type" value="Genomic_DNA"/>
</dbReference>
<protein>
    <submittedName>
        <fullName evidence="2">Uncharacterized protein</fullName>
    </submittedName>
</protein>
<keyword evidence="1" id="KW-0812">Transmembrane</keyword>
<keyword evidence="1" id="KW-0472">Membrane</keyword>
<name>X0T4C8_9ZZZZ</name>
<reference evidence="2" key="1">
    <citation type="journal article" date="2014" name="Front. Microbiol.">
        <title>High frequency of phylogenetically diverse reductive dehalogenase-homologous genes in deep subseafloor sedimentary metagenomes.</title>
        <authorList>
            <person name="Kawai M."/>
            <person name="Futagami T."/>
            <person name="Toyoda A."/>
            <person name="Takaki Y."/>
            <person name="Nishi S."/>
            <person name="Hori S."/>
            <person name="Arai W."/>
            <person name="Tsubouchi T."/>
            <person name="Morono Y."/>
            <person name="Uchiyama I."/>
            <person name="Ito T."/>
            <person name="Fujiyama A."/>
            <person name="Inagaki F."/>
            <person name="Takami H."/>
        </authorList>
    </citation>
    <scope>NUCLEOTIDE SEQUENCE</scope>
    <source>
        <strain evidence="2">Expedition CK06-06</strain>
    </source>
</reference>
<sequence length="61" mass="6683">MLATLLGAVAFLYPFLVPQTQKDTGFMAHSTDAPLTFLILLVLCLVVVIANLETQQMNSKM</sequence>
<evidence type="ECO:0000256" key="1">
    <source>
        <dbReference type="SAM" id="Phobius"/>
    </source>
</evidence>
<feature type="transmembrane region" description="Helical" evidence="1">
    <location>
        <begin position="34"/>
        <end position="52"/>
    </location>
</feature>
<gene>
    <name evidence="2" type="ORF">S01H1_11792</name>
</gene>